<organism evidence="2 3">
    <name type="scientific">Tanacetum coccineum</name>
    <dbReference type="NCBI Taxonomy" id="301880"/>
    <lineage>
        <taxon>Eukaryota</taxon>
        <taxon>Viridiplantae</taxon>
        <taxon>Streptophyta</taxon>
        <taxon>Embryophyta</taxon>
        <taxon>Tracheophyta</taxon>
        <taxon>Spermatophyta</taxon>
        <taxon>Magnoliopsida</taxon>
        <taxon>eudicotyledons</taxon>
        <taxon>Gunneridae</taxon>
        <taxon>Pentapetalae</taxon>
        <taxon>asterids</taxon>
        <taxon>campanulids</taxon>
        <taxon>Asterales</taxon>
        <taxon>Asteraceae</taxon>
        <taxon>Asteroideae</taxon>
        <taxon>Anthemideae</taxon>
        <taxon>Anthemidinae</taxon>
        <taxon>Tanacetum</taxon>
    </lineage>
</organism>
<proteinExistence type="predicted"/>
<reference evidence="2" key="1">
    <citation type="journal article" date="2022" name="Int. J. Mol. Sci.">
        <title>Draft Genome of Tanacetum Coccineum: Genomic Comparison of Closely Related Tanacetum-Family Plants.</title>
        <authorList>
            <person name="Yamashiro T."/>
            <person name="Shiraishi A."/>
            <person name="Nakayama K."/>
            <person name="Satake H."/>
        </authorList>
    </citation>
    <scope>NUCLEOTIDE SEQUENCE</scope>
</reference>
<accession>A0ABQ5CJW3</accession>
<protein>
    <recommendedName>
        <fullName evidence="4">Zinc knuckle CX2CX4HX4C</fullName>
    </recommendedName>
</protein>
<dbReference type="Proteomes" id="UP001151760">
    <property type="component" value="Unassembled WGS sequence"/>
</dbReference>
<name>A0ABQ5CJW3_9ASTR</name>
<keyword evidence="3" id="KW-1185">Reference proteome</keyword>
<evidence type="ECO:0000256" key="1">
    <source>
        <dbReference type="SAM" id="MobiDB-lite"/>
    </source>
</evidence>
<feature type="region of interest" description="Disordered" evidence="1">
    <location>
        <begin position="158"/>
        <end position="181"/>
    </location>
</feature>
<evidence type="ECO:0000313" key="3">
    <source>
        <dbReference type="Proteomes" id="UP001151760"/>
    </source>
</evidence>
<evidence type="ECO:0000313" key="2">
    <source>
        <dbReference type="EMBL" id="GJT26872.1"/>
    </source>
</evidence>
<gene>
    <name evidence="2" type="ORF">Tco_0907147</name>
</gene>
<dbReference type="EMBL" id="BQNB010014329">
    <property type="protein sequence ID" value="GJT26872.1"/>
    <property type="molecule type" value="Genomic_DNA"/>
</dbReference>
<evidence type="ECO:0008006" key="4">
    <source>
        <dbReference type="Google" id="ProtNLM"/>
    </source>
</evidence>
<comment type="caution">
    <text evidence="2">The sequence shown here is derived from an EMBL/GenBank/DDBJ whole genome shotgun (WGS) entry which is preliminary data.</text>
</comment>
<reference evidence="2" key="2">
    <citation type="submission" date="2022-01" db="EMBL/GenBank/DDBJ databases">
        <authorList>
            <person name="Yamashiro T."/>
            <person name="Shiraishi A."/>
            <person name="Satake H."/>
            <person name="Nakayama K."/>
        </authorList>
    </citation>
    <scope>NUCLEOTIDE SEQUENCE</scope>
</reference>
<sequence>MVGLTAFTSTTDAELTPNDSVWLGSTKLALLAWYFRKSFFHKSYRGSLSPSVNIAPGVIWPSMYTLSKTLTRTPTSPDPNIKNGPARYNLRVNMIRKTPTTCCKVFGHIQEECPKNPGLGVAKNLKKPSQAPRGVPVGLNVGFKPVKQAYRRVSTKLTTNTSGNKKNGVEPTKKVSNSNPFDMFNSVENDVDLGTNEGTLNLVSKEPNSSGSSFRNVESSSICTTPIVDKIRKFKKLIIDGKVTLVDDKGEPMKKVDYPGDHDSEDEVASVDNDMARSMASEKEFPGLLATSSVSLASGRPPASNASPCNLIRGVGKGSKSSILGPKSSAILDRALKVLNKR</sequence>